<dbReference type="AlphaFoldDB" id="A0A2G6MRA7"/>
<protein>
    <submittedName>
        <fullName evidence="1">EscV/YscV/HrcV family type III secretion system export apparatus protein</fullName>
    </submittedName>
</protein>
<comment type="caution">
    <text evidence="1">The sequence shown here is derived from an EMBL/GenBank/DDBJ whole genome shotgun (WGS) entry which is preliminary data.</text>
</comment>
<accession>A0A2G6MRA7</accession>
<evidence type="ECO:0000313" key="1">
    <source>
        <dbReference type="EMBL" id="PIE62492.1"/>
    </source>
</evidence>
<gene>
    <name evidence="1" type="primary">flhA</name>
    <name evidence="1" type="ORF">CSA25_04700</name>
</gene>
<dbReference type="Proteomes" id="UP000231203">
    <property type="component" value="Unassembled WGS sequence"/>
</dbReference>
<dbReference type="GO" id="GO:0009306">
    <property type="term" value="P:protein secretion"/>
    <property type="evidence" value="ECO:0007669"/>
    <property type="project" value="InterPro"/>
</dbReference>
<proteinExistence type="predicted"/>
<dbReference type="GO" id="GO:0005886">
    <property type="term" value="C:plasma membrane"/>
    <property type="evidence" value="ECO:0007669"/>
    <property type="project" value="TreeGrafter"/>
</dbReference>
<dbReference type="Pfam" id="PF00771">
    <property type="entry name" value="FHIPEP"/>
    <property type="match status" value="1"/>
</dbReference>
<reference evidence="1 2" key="1">
    <citation type="submission" date="2017-10" db="EMBL/GenBank/DDBJ databases">
        <title>Novel microbial diversity and functional potential in the marine mammal oral microbiome.</title>
        <authorList>
            <person name="Dudek N.K."/>
            <person name="Sun C.L."/>
            <person name="Burstein D."/>
            <person name="Kantor R.S."/>
            <person name="Aliaga Goltsman D.S."/>
            <person name="Bik E.M."/>
            <person name="Thomas B.C."/>
            <person name="Banfield J.F."/>
            <person name="Relman D.A."/>
        </authorList>
    </citation>
    <scope>NUCLEOTIDE SEQUENCE [LARGE SCALE GENOMIC DNA]</scope>
    <source>
        <strain evidence="1">DOLJORAL78_47_202</strain>
    </source>
</reference>
<organism evidence="1 2">
    <name type="scientific">Desulfobacter postgatei</name>
    <dbReference type="NCBI Taxonomy" id="2293"/>
    <lineage>
        <taxon>Bacteria</taxon>
        <taxon>Pseudomonadati</taxon>
        <taxon>Thermodesulfobacteriota</taxon>
        <taxon>Desulfobacteria</taxon>
        <taxon>Desulfobacterales</taxon>
        <taxon>Desulfobacteraceae</taxon>
        <taxon>Desulfobacter</taxon>
    </lineage>
</organism>
<dbReference type="PANTHER" id="PTHR30161">
    <property type="entry name" value="FLAGELLAR EXPORT PROTEIN, MEMBRANE FLHA SUBUNIT-RELATED"/>
    <property type="match status" value="1"/>
</dbReference>
<dbReference type="Gene3D" id="3.40.50.12790">
    <property type="entry name" value="FHIPEP family, domain 4"/>
    <property type="match status" value="1"/>
</dbReference>
<dbReference type="PANTHER" id="PTHR30161:SF1">
    <property type="entry name" value="FLAGELLAR BIOSYNTHESIS PROTEIN FLHA-RELATED"/>
    <property type="match status" value="1"/>
</dbReference>
<evidence type="ECO:0000313" key="2">
    <source>
        <dbReference type="Proteomes" id="UP000231203"/>
    </source>
</evidence>
<sequence>DRKLEEILTKNIKRTDQGAYLALEPVLITEFVGAVSKQVEKLITLNTQPVLMTPPTLRRHVRRLIEPSLPNVFVVSHAEIVDDINLQAVGKVSLKRG</sequence>
<dbReference type="InterPro" id="IPR001712">
    <property type="entry name" value="T3SS_FHIPEP"/>
</dbReference>
<feature type="non-terminal residue" evidence="1">
    <location>
        <position position="1"/>
    </location>
</feature>
<name>A0A2G6MRA7_9BACT</name>
<dbReference type="InterPro" id="IPR042196">
    <property type="entry name" value="FHIPEP_4"/>
</dbReference>
<dbReference type="GO" id="GO:0044780">
    <property type="term" value="P:bacterial-type flagellum assembly"/>
    <property type="evidence" value="ECO:0007669"/>
    <property type="project" value="TreeGrafter"/>
</dbReference>
<dbReference type="EMBL" id="PDTI01000040">
    <property type="protein sequence ID" value="PIE62492.1"/>
    <property type="molecule type" value="Genomic_DNA"/>
</dbReference>